<comment type="similarity">
    <text evidence="1 5 6">Belongs to the bacterial ribosomal protein bS18 family.</text>
</comment>
<dbReference type="Proteomes" id="UP000593915">
    <property type="component" value="Chromosome"/>
</dbReference>
<evidence type="ECO:0000256" key="6">
    <source>
        <dbReference type="RuleBase" id="RU003910"/>
    </source>
</evidence>
<dbReference type="InterPro" id="IPR001648">
    <property type="entry name" value="Ribosomal_bS18"/>
</dbReference>
<evidence type="ECO:0000313" key="8">
    <source>
        <dbReference type="EMBL" id="QOW61780.1"/>
    </source>
</evidence>
<evidence type="ECO:0000313" key="9">
    <source>
        <dbReference type="Proteomes" id="UP000593915"/>
    </source>
</evidence>
<dbReference type="Pfam" id="PF01084">
    <property type="entry name" value="Ribosomal_S18"/>
    <property type="match status" value="1"/>
</dbReference>
<comment type="function">
    <text evidence="5">Binds as a heterodimer with protein bS6 to the central domain of the 16S rRNA, where it helps stabilize the platform of the 30S subunit.</text>
</comment>
<dbReference type="EMBL" id="CP061839">
    <property type="protein sequence ID" value="QOW61780.1"/>
    <property type="molecule type" value="Genomic_DNA"/>
</dbReference>
<dbReference type="SUPFAM" id="SSF46911">
    <property type="entry name" value="Ribosomal protein S18"/>
    <property type="match status" value="1"/>
</dbReference>
<dbReference type="GO" id="GO:0006412">
    <property type="term" value="P:translation"/>
    <property type="evidence" value="ECO:0007669"/>
    <property type="project" value="UniProtKB-UniRule"/>
</dbReference>
<dbReference type="GO" id="GO:0003735">
    <property type="term" value="F:structural constituent of ribosome"/>
    <property type="evidence" value="ECO:0007669"/>
    <property type="project" value="InterPro"/>
</dbReference>
<evidence type="ECO:0000256" key="5">
    <source>
        <dbReference type="HAMAP-Rule" id="MF_00270"/>
    </source>
</evidence>
<feature type="region of interest" description="Disordered" evidence="7">
    <location>
        <begin position="1"/>
        <end position="24"/>
    </location>
</feature>
<dbReference type="PROSITE" id="PS00057">
    <property type="entry name" value="RIBOSOMAL_S18"/>
    <property type="match status" value="1"/>
</dbReference>
<gene>
    <name evidence="5" type="primary">rpsR</name>
    <name evidence="8" type="ORF">IFE08_05265</name>
</gene>
<keyword evidence="3 5" id="KW-0687">Ribonucleoprotein</keyword>
<organism evidence="8 9">
    <name type="scientific">Treponema pedis</name>
    <dbReference type="NCBI Taxonomy" id="409322"/>
    <lineage>
        <taxon>Bacteria</taxon>
        <taxon>Pseudomonadati</taxon>
        <taxon>Spirochaetota</taxon>
        <taxon>Spirochaetia</taxon>
        <taxon>Spirochaetales</taxon>
        <taxon>Treponemataceae</taxon>
        <taxon>Treponema</taxon>
    </lineage>
</organism>
<dbReference type="InterPro" id="IPR018275">
    <property type="entry name" value="Ribosomal_bS18_CS"/>
</dbReference>
<dbReference type="AlphaFoldDB" id="A0A7S6WR47"/>
<accession>A0A7S6WR47</accession>
<keyword evidence="2 5" id="KW-0689">Ribosomal protein</keyword>
<keyword evidence="5" id="KW-0699">rRNA-binding</keyword>
<evidence type="ECO:0000256" key="2">
    <source>
        <dbReference type="ARBA" id="ARBA00022980"/>
    </source>
</evidence>
<dbReference type="HAMAP" id="MF_00270">
    <property type="entry name" value="Ribosomal_bS18"/>
    <property type="match status" value="1"/>
</dbReference>
<reference evidence="8 9" key="1">
    <citation type="submission" date="2020-09" db="EMBL/GenBank/DDBJ databases">
        <title>Characterization of Treponema spp. from bovine digital dermatitis in Korea.</title>
        <authorList>
            <person name="Espiritu H.M."/>
            <person name="Cho Y.I."/>
            <person name="Mamuad L."/>
        </authorList>
    </citation>
    <scope>NUCLEOTIDE SEQUENCE [LARGE SCALE GENOMIC DNA]</scope>
    <source>
        <strain evidence="8 9">KS1</strain>
    </source>
</reference>
<dbReference type="PANTHER" id="PTHR13479">
    <property type="entry name" value="30S RIBOSOMAL PROTEIN S18"/>
    <property type="match status" value="1"/>
</dbReference>
<dbReference type="PANTHER" id="PTHR13479:SF40">
    <property type="entry name" value="SMALL RIBOSOMAL SUBUNIT PROTEIN BS18M"/>
    <property type="match status" value="1"/>
</dbReference>
<dbReference type="GO" id="GO:0022627">
    <property type="term" value="C:cytosolic small ribosomal subunit"/>
    <property type="evidence" value="ECO:0007669"/>
    <property type="project" value="TreeGrafter"/>
</dbReference>
<evidence type="ECO:0000256" key="3">
    <source>
        <dbReference type="ARBA" id="ARBA00023274"/>
    </source>
</evidence>
<protein>
    <recommendedName>
        <fullName evidence="4 5">Small ribosomal subunit protein bS18</fullName>
    </recommendedName>
</protein>
<dbReference type="GO" id="GO:0070181">
    <property type="term" value="F:small ribosomal subunit rRNA binding"/>
    <property type="evidence" value="ECO:0007669"/>
    <property type="project" value="TreeGrafter"/>
</dbReference>
<evidence type="ECO:0000256" key="4">
    <source>
        <dbReference type="ARBA" id="ARBA00035141"/>
    </source>
</evidence>
<keyword evidence="5" id="KW-0694">RNA-binding</keyword>
<dbReference type="NCBIfam" id="TIGR00165">
    <property type="entry name" value="S18"/>
    <property type="match status" value="1"/>
</dbReference>
<feature type="compositionally biased region" description="Acidic residues" evidence="7">
    <location>
        <begin position="1"/>
        <end position="11"/>
    </location>
</feature>
<sequence length="99" mass="11774">MSDETMNDVDVEANMQENIREGEDKRKSRTFYRKKICRFCTQKLKIDYKDPDSLRRFITERGKILPRRITGTCAKHQRKLALEIKRARALALLPYVINE</sequence>
<evidence type="ECO:0000256" key="1">
    <source>
        <dbReference type="ARBA" id="ARBA00005589"/>
    </source>
</evidence>
<evidence type="ECO:0000256" key="7">
    <source>
        <dbReference type="SAM" id="MobiDB-lite"/>
    </source>
</evidence>
<dbReference type="InterPro" id="IPR036870">
    <property type="entry name" value="Ribosomal_bS18_sf"/>
</dbReference>
<name>A0A7S6WR47_9SPIR</name>
<comment type="subunit">
    <text evidence="5">Part of the 30S ribosomal subunit. Forms a tight heterodimer with protein bS6.</text>
</comment>
<proteinExistence type="inferred from homology"/>
<dbReference type="Gene3D" id="4.10.640.10">
    <property type="entry name" value="Ribosomal protein S18"/>
    <property type="match status" value="1"/>
</dbReference>
<dbReference type="PRINTS" id="PR00974">
    <property type="entry name" value="RIBOSOMALS18"/>
</dbReference>